<dbReference type="Proteomes" id="UP000235786">
    <property type="component" value="Unassembled WGS sequence"/>
</dbReference>
<gene>
    <name evidence="1" type="ORF">L207DRAFT_574294</name>
</gene>
<keyword evidence="2" id="KW-1185">Reference proteome</keyword>
<sequence length="172" mass="18515">MTIIYAAATALVNPPGASPVLTLKQLWEALELKARKPQLFLAVIDTCSVLEDDGKTVLREVKFKDGGGVGMAPVIGPKVQERITCIAPISDDAGSGVEVFQSTGNASKVLNIVSTGTEGELLLTFTFEWEHKEIEEGSEEALKKQKQYQETAPRGVAGMINAVREMVKDGKL</sequence>
<evidence type="ECO:0000313" key="2">
    <source>
        <dbReference type="Proteomes" id="UP000235786"/>
    </source>
</evidence>
<dbReference type="InterPro" id="IPR023393">
    <property type="entry name" value="START-like_dom_sf"/>
</dbReference>
<dbReference type="AlphaFoldDB" id="A0A2J6QSV5"/>
<dbReference type="InterPro" id="IPR015075">
    <property type="entry name" value="AtaL"/>
</dbReference>
<dbReference type="SUPFAM" id="SSF55961">
    <property type="entry name" value="Bet v1-like"/>
    <property type="match status" value="1"/>
</dbReference>
<name>A0A2J6QSV5_HYAVF</name>
<dbReference type="EMBL" id="KZ613975">
    <property type="protein sequence ID" value="PMD29310.1"/>
    <property type="molecule type" value="Genomic_DNA"/>
</dbReference>
<organism evidence="1 2">
    <name type="scientific">Hyaloscypha variabilis (strain UAMH 11265 / GT02V1 / F)</name>
    <name type="common">Meliniomyces variabilis</name>
    <dbReference type="NCBI Taxonomy" id="1149755"/>
    <lineage>
        <taxon>Eukaryota</taxon>
        <taxon>Fungi</taxon>
        <taxon>Dikarya</taxon>
        <taxon>Ascomycota</taxon>
        <taxon>Pezizomycotina</taxon>
        <taxon>Leotiomycetes</taxon>
        <taxon>Helotiales</taxon>
        <taxon>Hyaloscyphaceae</taxon>
        <taxon>Hyaloscypha</taxon>
        <taxon>Hyaloscypha variabilis</taxon>
    </lineage>
</organism>
<dbReference type="OrthoDB" id="2320332at2759"/>
<protein>
    <submittedName>
        <fullName evidence="1">DUF1857-domain-containing protein</fullName>
    </submittedName>
</protein>
<evidence type="ECO:0000313" key="1">
    <source>
        <dbReference type="EMBL" id="PMD29310.1"/>
    </source>
</evidence>
<dbReference type="STRING" id="1149755.A0A2J6QSV5"/>
<dbReference type="Pfam" id="PF08982">
    <property type="entry name" value="AtaL"/>
    <property type="match status" value="1"/>
</dbReference>
<accession>A0A2J6QSV5</accession>
<dbReference type="Gene3D" id="3.30.530.20">
    <property type="match status" value="1"/>
</dbReference>
<proteinExistence type="predicted"/>
<reference evidence="1 2" key="1">
    <citation type="submission" date="2016-04" db="EMBL/GenBank/DDBJ databases">
        <title>A degradative enzymes factory behind the ericoid mycorrhizal symbiosis.</title>
        <authorList>
            <consortium name="DOE Joint Genome Institute"/>
            <person name="Martino E."/>
            <person name="Morin E."/>
            <person name="Grelet G."/>
            <person name="Kuo A."/>
            <person name="Kohler A."/>
            <person name="Daghino S."/>
            <person name="Barry K."/>
            <person name="Choi C."/>
            <person name="Cichocki N."/>
            <person name="Clum A."/>
            <person name="Copeland A."/>
            <person name="Hainaut M."/>
            <person name="Haridas S."/>
            <person name="Labutti K."/>
            <person name="Lindquist E."/>
            <person name="Lipzen A."/>
            <person name="Khouja H.-R."/>
            <person name="Murat C."/>
            <person name="Ohm R."/>
            <person name="Olson A."/>
            <person name="Spatafora J."/>
            <person name="Veneault-Fourrey C."/>
            <person name="Henrissat B."/>
            <person name="Grigoriev I."/>
            <person name="Martin F."/>
            <person name="Perotto S."/>
        </authorList>
    </citation>
    <scope>NUCLEOTIDE SEQUENCE [LARGE SCALE GENOMIC DNA]</scope>
    <source>
        <strain evidence="1 2">F</strain>
    </source>
</reference>